<evidence type="ECO:0000313" key="1">
    <source>
        <dbReference type="EMBL" id="KAI5676775.1"/>
    </source>
</evidence>
<organism evidence="1 2">
    <name type="scientific">Catharanthus roseus</name>
    <name type="common">Madagascar periwinkle</name>
    <name type="synonym">Vinca rosea</name>
    <dbReference type="NCBI Taxonomy" id="4058"/>
    <lineage>
        <taxon>Eukaryota</taxon>
        <taxon>Viridiplantae</taxon>
        <taxon>Streptophyta</taxon>
        <taxon>Embryophyta</taxon>
        <taxon>Tracheophyta</taxon>
        <taxon>Spermatophyta</taxon>
        <taxon>Magnoliopsida</taxon>
        <taxon>eudicotyledons</taxon>
        <taxon>Gunneridae</taxon>
        <taxon>Pentapetalae</taxon>
        <taxon>asterids</taxon>
        <taxon>lamiids</taxon>
        <taxon>Gentianales</taxon>
        <taxon>Apocynaceae</taxon>
        <taxon>Rauvolfioideae</taxon>
        <taxon>Vinceae</taxon>
        <taxon>Catharanthinae</taxon>
        <taxon>Catharanthus</taxon>
    </lineage>
</organism>
<protein>
    <submittedName>
        <fullName evidence="1">Uncharacterized protein</fullName>
    </submittedName>
</protein>
<accession>A0ACC0BVR3</accession>
<reference evidence="2" key="1">
    <citation type="journal article" date="2023" name="Nat. Plants">
        <title>Single-cell RNA sequencing provides a high-resolution roadmap for understanding the multicellular compartmentation of specialized metabolism.</title>
        <authorList>
            <person name="Sun S."/>
            <person name="Shen X."/>
            <person name="Li Y."/>
            <person name="Li Y."/>
            <person name="Wang S."/>
            <person name="Li R."/>
            <person name="Zhang H."/>
            <person name="Shen G."/>
            <person name="Guo B."/>
            <person name="Wei J."/>
            <person name="Xu J."/>
            <person name="St-Pierre B."/>
            <person name="Chen S."/>
            <person name="Sun C."/>
        </authorList>
    </citation>
    <scope>NUCLEOTIDE SEQUENCE [LARGE SCALE GENOMIC DNA]</scope>
</reference>
<dbReference type="EMBL" id="CM044702">
    <property type="protein sequence ID" value="KAI5676775.1"/>
    <property type="molecule type" value="Genomic_DNA"/>
</dbReference>
<dbReference type="Proteomes" id="UP001060085">
    <property type="component" value="Linkage Group LG02"/>
</dbReference>
<comment type="caution">
    <text evidence="1">The sequence shown here is derived from an EMBL/GenBank/DDBJ whole genome shotgun (WGS) entry which is preliminary data.</text>
</comment>
<proteinExistence type="predicted"/>
<keyword evidence="2" id="KW-1185">Reference proteome</keyword>
<gene>
    <name evidence="1" type="ORF">M9H77_07725</name>
</gene>
<evidence type="ECO:0000313" key="2">
    <source>
        <dbReference type="Proteomes" id="UP001060085"/>
    </source>
</evidence>
<name>A0ACC0BVR3_CATRO</name>
<sequence length="324" mass="37149">MQGDKTKEISLEDLEASKSNGEEDLNPTTGSRIHPTIPDRVMAREEKNGTILIADGRFTLPSPVGFWRKKLLDGLTYRKRFLNPEFKSYCSIPKSFSSLRVPRSLGLLRSNANMEDFRCKEGYVEMIVTGLKLLKHANEQLNINAWECIEGFRMMKDKIVPKMGPYYVNSLENKLVLPTLKIQLEGMQKENASSGSQLELRYPLYISMCSMQKMPQSTKLSLFCQVIVLTYALFLLTFLWLMNDPSYLDKIVSWTFSVNHKDALFAIQTCQYHHGPVLAEHHHLHHSSLFAVLLLVAAVLHFLLFHCCAQIYNVHNSFNNVLYL</sequence>